<dbReference type="Gene3D" id="1.10.1200.10">
    <property type="entry name" value="ACP-like"/>
    <property type="match status" value="1"/>
</dbReference>
<dbReference type="PROSITE" id="PS00455">
    <property type="entry name" value="AMP_BINDING"/>
    <property type="match status" value="1"/>
</dbReference>
<dbReference type="InterPro" id="IPR006162">
    <property type="entry name" value="Ppantetheine_attach_site"/>
</dbReference>
<feature type="domain" description="Carrier" evidence="4">
    <location>
        <begin position="604"/>
        <end position="680"/>
    </location>
</feature>
<dbReference type="Pfam" id="PF00550">
    <property type="entry name" value="PP-binding"/>
    <property type="match status" value="1"/>
</dbReference>
<gene>
    <name evidence="5" type="ORF">SEMRO_248_G098340.1</name>
</gene>
<dbReference type="EMBL" id="CAICTM010000247">
    <property type="protein sequence ID" value="CAB9505927.1"/>
    <property type="molecule type" value="Genomic_DNA"/>
</dbReference>
<keyword evidence="2" id="KW-0597">Phosphoprotein</keyword>
<dbReference type="CDD" id="cd05930">
    <property type="entry name" value="A_NRPS"/>
    <property type="match status" value="1"/>
</dbReference>
<evidence type="ECO:0000313" key="5">
    <source>
        <dbReference type="EMBL" id="CAB9505927.1"/>
    </source>
</evidence>
<keyword evidence="1" id="KW-0596">Phosphopantetheine</keyword>
<sequence>MTPAPRNASPTTVVNAASTSASNNTNNNNVKSTLPLTPLPDHYLVQDDELGPCLHGLFRRQAEQTPDRIALASLTKSVTYQELNHATDQLAFMLMQRGVSKNDSVGILMERRNEYALAYIAIHKAGGGYLPLDPAYPKGLLQDVLENSQPTVVICTQSFQDRLPQNQTVIVLSDDWNVCLDSISEEQQQQVAAVDQNDLDSLAYIVYSSGTTGKPKGIACPHRGSVYSYQYRLRQIPYLEDEENNNESSVIIEKEGCNVFFVWEMLRPLLRGQTLVVIPDNVIYDPLALANFCDKLQITRMLFTPSLLEAVLDAHGNASKTTASSNDTSNKQDICGKLACLKTITLCGEVVTVSLQERTKKLLPNARIWNLYSVSECHDVAALELTHGKYGSRKYCPVGKLMEGVEAHVMEELPDGTLAKKAMGEVGELYVAGPTLAREYVKMPELTGKRFPTVQGTRLYKTGDRARVLPNRELEILGRCDSMVKVRGYSVELRAIEAAVMTLTDLVSSCSVIVQGDEGEDKFVIAYVVLANAEATCRKVRLALKAKLPHYMVPAFLVDMEELPTHEVSGKLDKKALPPVDLTTGQVVGRTQQTTHSDAQDCTVPRNETESRLHSLWCEIMSMKQIDVVFDSFFDIGGHSLLAARLVQRISAELEVDVGVVELFSHATIEALASLILQKQQKTTGNDTALSGPAMTQRTINLEEEVMAHDTPEAVNDIAMRAFWRSTHFRQVLARSVLMTGATGFLGSWLLHNLLQDNNIDVVYCLVRATSNAEAASRLQQAMQERQLWDDDYASRVQVFAADTSLHHMGLDDDDYAMLGTGVDMVVHCAAHVNLVYPYEGLRSANVQGTGNVIEFALYGRVKKLAYISTDAVFPDGLKECREDADMMQYAKPLSEGANGYSQTKWVAEMLVNHAKERGLPTVIFRPGNMGGVGAVWNPSDFNFLVLQGCIAVGAAPVVDGWIMESTPVDFAASAMVKLMVDRDNLGEAFHVTNFGNCHTANEYFDALRGAGVALESCSLEEWNKRVLATESPDLNKLRNAIMGGATASVSSMSELSTLNNEKFAAKCDALGTPVPKITLGVMRGYLKDWRKAGLVASISPKNTYGIMGKPLAGKVAVVTGASSGIGAAIAQALSLAGAKVGIGGRRLDRLKDLASQLTDMDGVDKVHPCKVDVTSREEMETFCKDCEAALGGPIDIFVNNAGVMFYGRLEAMREEQWHKELDVNCKGLLHATACVLPGMLTRGSGHIVVTSSDAGRKVFPGLANYSATKFFVEAFCQGMRLENADKGLKVTTIQPGDCRTELSQLTTDQEARNEFAQSSQDREFWLDPQDVAGAVLYAVTAPKHVGVNEVLIEPRGAPA</sequence>
<organism evidence="5 6">
    <name type="scientific">Seminavis robusta</name>
    <dbReference type="NCBI Taxonomy" id="568900"/>
    <lineage>
        <taxon>Eukaryota</taxon>
        <taxon>Sar</taxon>
        <taxon>Stramenopiles</taxon>
        <taxon>Ochrophyta</taxon>
        <taxon>Bacillariophyta</taxon>
        <taxon>Bacillariophyceae</taxon>
        <taxon>Bacillariophycidae</taxon>
        <taxon>Naviculales</taxon>
        <taxon>Naviculaceae</taxon>
        <taxon>Seminavis</taxon>
    </lineage>
</organism>
<reference evidence="5" key="1">
    <citation type="submission" date="2020-06" db="EMBL/GenBank/DDBJ databases">
        <authorList>
            <consortium name="Plant Systems Biology data submission"/>
        </authorList>
    </citation>
    <scope>NUCLEOTIDE SEQUENCE</scope>
    <source>
        <strain evidence="5">D6</strain>
    </source>
</reference>
<dbReference type="Pfam" id="PF07993">
    <property type="entry name" value="NAD_binding_4"/>
    <property type="match status" value="1"/>
</dbReference>
<dbReference type="Gene3D" id="3.40.50.12780">
    <property type="entry name" value="N-terminal domain of ligase-like"/>
    <property type="match status" value="1"/>
</dbReference>
<dbReference type="InterPro" id="IPR010080">
    <property type="entry name" value="Thioester_reductase-like_dom"/>
</dbReference>
<accession>A0A9N8DNM4</accession>
<dbReference type="FunFam" id="3.40.50.720:FF:000047">
    <property type="entry name" value="NADP-dependent L-serine/L-allo-threonine dehydrogenase"/>
    <property type="match status" value="1"/>
</dbReference>
<proteinExistence type="predicted"/>
<protein>
    <submittedName>
        <fullName evidence="5">D-alanine--D-alanyl carrier protein ligase</fullName>
    </submittedName>
</protein>
<dbReference type="Pfam" id="PF00106">
    <property type="entry name" value="adh_short"/>
    <property type="match status" value="1"/>
</dbReference>
<dbReference type="InterPro" id="IPR009081">
    <property type="entry name" value="PP-bd_ACP"/>
</dbReference>
<dbReference type="InterPro" id="IPR020845">
    <property type="entry name" value="AMP-binding_CS"/>
</dbReference>
<dbReference type="Gene3D" id="3.30.300.30">
    <property type="match status" value="1"/>
</dbReference>
<dbReference type="SMART" id="SM00823">
    <property type="entry name" value="PKS_PP"/>
    <property type="match status" value="1"/>
</dbReference>
<dbReference type="CDD" id="cd05235">
    <property type="entry name" value="SDR_e1"/>
    <property type="match status" value="1"/>
</dbReference>
<evidence type="ECO:0000256" key="1">
    <source>
        <dbReference type="ARBA" id="ARBA00022450"/>
    </source>
</evidence>
<dbReference type="GO" id="GO:0031177">
    <property type="term" value="F:phosphopantetheine binding"/>
    <property type="evidence" value="ECO:0007669"/>
    <property type="project" value="InterPro"/>
</dbReference>
<name>A0A9N8DNM4_9STRA</name>
<keyword evidence="6" id="KW-1185">Reference proteome</keyword>
<dbReference type="InterPro" id="IPR036736">
    <property type="entry name" value="ACP-like_sf"/>
</dbReference>
<comment type="caution">
    <text evidence="5">The sequence shown here is derived from an EMBL/GenBank/DDBJ whole genome shotgun (WGS) entry which is preliminary data.</text>
</comment>
<dbReference type="InterPro" id="IPR020904">
    <property type="entry name" value="Sc_DH/Rdtase_CS"/>
</dbReference>
<dbReference type="InterPro" id="IPR036291">
    <property type="entry name" value="NAD(P)-bd_dom_sf"/>
</dbReference>
<dbReference type="FunFam" id="3.40.50.980:FF:000001">
    <property type="entry name" value="Non-ribosomal peptide synthetase"/>
    <property type="match status" value="1"/>
</dbReference>
<dbReference type="PRINTS" id="PR00081">
    <property type="entry name" value="GDHRDH"/>
</dbReference>
<evidence type="ECO:0000256" key="3">
    <source>
        <dbReference type="ARBA" id="ARBA00023002"/>
    </source>
</evidence>
<dbReference type="Gene3D" id="3.40.50.720">
    <property type="entry name" value="NAD(P)-binding Rossmann-like Domain"/>
    <property type="match status" value="2"/>
</dbReference>
<dbReference type="PANTHER" id="PTHR44845">
    <property type="entry name" value="CARRIER DOMAIN-CONTAINING PROTEIN"/>
    <property type="match status" value="1"/>
</dbReference>
<dbReference type="InterPro" id="IPR057326">
    <property type="entry name" value="KR_dom"/>
</dbReference>
<dbReference type="SUPFAM" id="SSF51735">
    <property type="entry name" value="NAD(P)-binding Rossmann-fold domains"/>
    <property type="match status" value="2"/>
</dbReference>
<dbReference type="InterPro" id="IPR002347">
    <property type="entry name" value="SDR_fam"/>
</dbReference>
<dbReference type="SUPFAM" id="SSF56801">
    <property type="entry name" value="Acetyl-CoA synthetase-like"/>
    <property type="match status" value="1"/>
</dbReference>
<dbReference type="PANTHER" id="PTHR44845:SF6">
    <property type="entry name" value="BETA-ALANINE-ACTIVATING ENZYME"/>
    <property type="match status" value="1"/>
</dbReference>
<dbReference type="InterPro" id="IPR042099">
    <property type="entry name" value="ANL_N_sf"/>
</dbReference>
<dbReference type="InterPro" id="IPR000873">
    <property type="entry name" value="AMP-dep_synth/lig_dom"/>
</dbReference>
<dbReference type="Proteomes" id="UP001153069">
    <property type="component" value="Unassembled WGS sequence"/>
</dbReference>
<evidence type="ECO:0000313" key="6">
    <source>
        <dbReference type="Proteomes" id="UP001153069"/>
    </source>
</evidence>
<dbReference type="InterPro" id="IPR013120">
    <property type="entry name" value="FAR_NAD-bd"/>
</dbReference>
<dbReference type="InterPro" id="IPR045851">
    <property type="entry name" value="AMP-bd_C_sf"/>
</dbReference>
<dbReference type="GO" id="GO:0016616">
    <property type="term" value="F:oxidoreductase activity, acting on the CH-OH group of donors, NAD or NADP as acceptor"/>
    <property type="evidence" value="ECO:0007669"/>
    <property type="project" value="UniProtKB-ARBA"/>
</dbReference>
<dbReference type="InterPro" id="IPR020806">
    <property type="entry name" value="PKS_PP-bd"/>
</dbReference>
<dbReference type="SUPFAM" id="SSF47336">
    <property type="entry name" value="ACP-like"/>
    <property type="match status" value="1"/>
</dbReference>
<keyword evidence="5" id="KW-0436">Ligase</keyword>
<dbReference type="NCBIfam" id="TIGR01746">
    <property type="entry name" value="Thioester-redct"/>
    <property type="match status" value="1"/>
</dbReference>
<evidence type="ECO:0000259" key="4">
    <source>
        <dbReference type="PROSITE" id="PS50075"/>
    </source>
</evidence>
<dbReference type="GO" id="GO:0016874">
    <property type="term" value="F:ligase activity"/>
    <property type="evidence" value="ECO:0007669"/>
    <property type="project" value="UniProtKB-KW"/>
</dbReference>
<evidence type="ECO:0000256" key="2">
    <source>
        <dbReference type="ARBA" id="ARBA00022553"/>
    </source>
</evidence>
<keyword evidence="3" id="KW-0560">Oxidoreductase</keyword>
<dbReference type="PROSITE" id="PS50075">
    <property type="entry name" value="CARRIER"/>
    <property type="match status" value="1"/>
</dbReference>
<dbReference type="PROSITE" id="PS00012">
    <property type="entry name" value="PHOSPHOPANTETHEINE"/>
    <property type="match status" value="1"/>
</dbReference>
<dbReference type="OrthoDB" id="189763at2759"/>
<dbReference type="Pfam" id="PF00501">
    <property type="entry name" value="AMP-binding"/>
    <property type="match status" value="1"/>
</dbReference>
<dbReference type="PROSITE" id="PS00061">
    <property type="entry name" value="ADH_SHORT"/>
    <property type="match status" value="1"/>
</dbReference>
<dbReference type="SMART" id="SM00822">
    <property type="entry name" value="PKS_KR"/>
    <property type="match status" value="1"/>
</dbReference>